<sequence>MTTRKKYKDFIPKGDYEKLLWNQNFLNHLDKACTATIPYFTEAEKTELRTEITAYNEALLAVHRLKNELSAAVKHKDDLEKNTVKNIRRIASMMKSSFTASEAVNALMGIKCSSATIDLSEVRPTIKAKVYGSEVQLHFHKHHTLNISFYCRLPDGEWQHIGNEITSPFIDKRQPVIIGQPEKREYKARYHDLKETIGLESSIVSVVFGGGAP</sequence>
<dbReference type="OrthoDB" id="669122at2"/>
<dbReference type="STRING" id="477680.SAMN05421788_10927"/>
<dbReference type="KEGG" id="fln:FLA_3648"/>
<protein>
    <submittedName>
        <fullName evidence="1">Uncharacterized protein</fullName>
    </submittedName>
</protein>
<dbReference type="Proteomes" id="UP000186917">
    <property type="component" value="Unassembled WGS sequence"/>
</dbReference>
<gene>
    <name evidence="1" type="ORF">SAMN05421788_10927</name>
</gene>
<dbReference type="AlphaFoldDB" id="A0A173MJ06"/>
<proteinExistence type="predicted"/>
<dbReference type="RefSeq" id="WP_076381363.1">
    <property type="nucleotide sequence ID" value="NZ_AP017422.1"/>
</dbReference>
<reference evidence="2" key="1">
    <citation type="submission" date="2017-01" db="EMBL/GenBank/DDBJ databases">
        <authorList>
            <person name="Varghese N."/>
            <person name="Submissions S."/>
        </authorList>
    </citation>
    <scope>NUCLEOTIDE SEQUENCE [LARGE SCALE GENOMIC DNA]</scope>
    <source>
        <strain evidence="2">DSM 21054</strain>
    </source>
</reference>
<dbReference type="EMBL" id="FTOR01000009">
    <property type="protein sequence ID" value="SIT29759.1"/>
    <property type="molecule type" value="Genomic_DNA"/>
</dbReference>
<name>A0A173MJ06_9BACT</name>
<keyword evidence="2" id="KW-1185">Reference proteome</keyword>
<evidence type="ECO:0000313" key="2">
    <source>
        <dbReference type="Proteomes" id="UP000186917"/>
    </source>
</evidence>
<organism evidence="1 2">
    <name type="scientific">Filimonas lacunae</name>
    <dbReference type="NCBI Taxonomy" id="477680"/>
    <lineage>
        <taxon>Bacteria</taxon>
        <taxon>Pseudomonadati</taxon>
        <taxon>Bacteroidota</taxon>
        <taxon>Chitinophagia</taxon>
        <taxon>Chitinophagales</taxon>
        <taxon>Chitinophagaceae</taxon>
        <taxon>Filimonas</taxon>
    </lineage>
</organism>
<evidence type="ECO:0000313" key="1">
    <source>
        <dbReference type="EMBL" id="SIT29759.1"/>
    </source>
</evidence>
<accession>A0A173MJ06</accession>